<keyword evidence="2" id="KW-0716">Sensory transduction</keyword>
<evidence type="ECO:0000259" key="4">
    <source>
        <dbReference type="SMART" id="SM01017"/>
    </source>
</evidence>
<proteinExistence type="inferred from homology"/>
<dbReference type="AlphaFoldDB" id="A0AAJ7BKX2"/>
<dbReference type="InterPro" id="IPR014756">
    <property type="entry name" value="Ig_E-set"/>
</dbReference>
<dbReference type="SUPFAM" id="SSF81296">
    <property type="entry name" value="E set domains"/>
    <property type="match status" value="2"/>
</dbReference>
<dbReference type="GeneID" id="107264279"/>
<dbReference type="Gene3D" id="2.60.40.840">
    <property type="match status" value="1"/>
</dbReference>
<sequence>MIRWGSFESDISDTADTNELGATEGPESFIMDTVDSVSKRQATRVFKKSSPNGKITVYLGKRDFVDHITHVDPIDGVVLIDPDYVKDRKVFGHVLAAFRYGREDLDVLGLTFRKDLYLAAEQIYPAIPGSQPPRTLTRLQERLVKKLGRNAFPFYFELPPHCPASVTLQPAPGDTGKPCGVDYELKAFVGETQDDKPHKRNSVRLAIRKIMYAPSKQGEQPSVEVSKEFMMSPNKLHLEASLDKELYHHGENIAVNVHIANNSNRTVKKIKVSVRQFADICLFSTAQYKCTVAEAESDIGVAPGFTLSKVFSLRPTLADNKDKRGLALDGQLKHEDTNLASSTIVADPSQRENLGIIVQYKVKVKLCLGALGGELVAELPFILMHPKPEEEPPMPSTARPSPTHQANDGEIPLDTNLIQWDTEADTGDDDIIFEDFARLRLKGETDA</sequence>
<dbReference type="InterPro" id="IPR011022">
    <property type="entry name" value="Arrestin_C-like"/>
</dbReference>
<dbReference type="PROSITE" id="PS00295">
    <property type="entry name" value="ARRESTINS"/>
    <property type="match status" value="1"/>
</dbReference>
<dbReference type="FunFam" id="2.60.40.840:FF:000003">
    <property type="entry name" value="Kurtz arrestin"/>
    <property type="match status" value="1"/>
</dbReference>
<accession>A0AAJ7BKX2</accession>
<evidence type="ECO:0000313" key="5">
    <source>
        <dbReference type="Proteomes" id="UP000694920"/>
    </source>
</evidence>
<feature type="region of interest" description="Disordered" evidence="3">
    <location>
        <begin position="387"/>
        <end position="410"/>
    </location>
</feature>
<dbReference type="GO" id="GO:0007165">
    <property type="term" value="P:signal transduction"/>
    <property type="evidence" value="ECO:0007669"/>
    <property type="project" value="InterPro"/>
</dbReference>
<organism evidence="5 6">
    <name type="scientific">Cephus cinctus</name>
    <name type="common">Wheat stem sawfly</name>
    <dbReference type="NCBI Taxonomy" id="211228"/>
    <lineage>
        <taxon>Eukaryota</taxon>
        <taxon>Metazoa</taxon>
        <taxon>Ecdysozoa</taxon>
        <taxon>Arthropoda</taxon>
        <taxon>Hexapoda</taxon>
        <taxon>Insecta</taxon>
        <taxon>Pterygota</taxon>
        <taxon>Neoptera</taxon>
        <taxon>Endopterygota</taxon>
        <taxon>Hymenoptera</taxon>
        <taxon>Cephoidea</taxon>
        <taxon>Cephidae</taxon>
        <taxon>Cephus</taxon>
    </lineage>
</organism>
<dbReference type="CTD" id="53554"/>
<evidence type="ECO:0000313" key="6">
    <source>
        <dbReference type="RefSeq" id="XP_015587862.1"/>
    </source>
</evidence>
<dbReference type="PANTHER" id="PTHR11792">
    <property type="entry name" value="ARRESTIN"/>
    <property type="match status" value="1"/>
</dbReference>
<evidence type="ECO:0000256" key="1">
    <source>
        <dbReference type="ARBA" id="ARBA00005298"/>
    </source>
</evidence>
<dbReference type="PANTHER" id="PTHR11792:SF17">
    <property type="entry name" value="KURTZ ARRESTIN"/>
    <property type="match status" value="1"/>
</dbReference>
<dbReference type="Proteomes" id="UP000694920">
    <property type="component" value="Unplaced"/>
</dbReference>
<dbReference type="PRINTS" id="PR00309">
    <property type="entry name" value="ARRESTIN"/>
</dbReference>
<dbReference type="RefSeq" id="XP_015587862.1">
    <property type="nucleotide sequence ID" value="XM_015732376.2"/>
</dbReference>
<comment type="similarity">
    <text evidence="1">Belongs to the arrestin family.</text>
</comment>
<protein>
    <submittedName>
        <fullName evidence="6">Beta-arrestin-2 isoform X4</fullName>
    </submittedName>
</protein>
<reference evidence="6" key="1">
    <citation type="submission" date="2025-08" db="UniProtKB">
        <authorList>
            <consortium name="RefSeq"/>
        </authorList>
    </citation>
    <scope>IDENTIFICATION</scope>
</reference>
<dbReference type="GO" id="GO:0002031">
    <property type="term" value="P:G protein-coupled receptor internalization"/>
    <property type="evidence" value="ECO:0007669"/>
    <property type="project" value="TreeGrafter"/>
</dbReference>
<dbReference type="InterPro" id="IPR017864">
    <property type="entry name" value="Arrestin_CS"/>
</dbReference>
<dbReference type="InterPro" id="IPR000698">
    <property type="entry name" value="Arrestin"/>
</dbReference>
<name>A0AAJ7BKX2_CEPCN</name>
<dbReference type="Gene3D" id="2.60.40.640">
    <property type="match status" value="1"/>
</dbReference>
<dbReference type="InterPro" id="IPR011021">
    <property type="entry name" value="Arrestin-like_N"/>
</dbReference>
<evidence type="ECO:0000256" key="3">
    <source>
        <dbReference type="SAM" id="MobiDB-lite"/>
    </source>
</evidence>
<feature type="region of interest" description="Disordered" evidence="3">
    <location>
        <begin position="1"/>
        <end position="24"/>
    </location>
</feature>
<dbReference type="InterPro" id="IPR014752">
    <property type="entry name" value="Arrestin-like_C"/>
</dbReference>
<keyword evidence="5" id="KW-1185">Reference proteome</keyword>
<evidence type="ECO:0000256" key="2">
    <source>
        <dbReference type="ARBA" id="ARBA00022606"/>
    </source>
</evidence>
<dbReference type="FunFam" id="2.60.40.640:FF:000025">
    <property type="entry name" value="Putative Beta-arrestin-2"/>
    <property type="match status" value="1"/>
</dbReference>
<dbReference type="SMART" id="SM01017">
    <property type="entry name" value="Arrestin_C"/>
    <property type="match status" value="1"/>
</dbReference>
<gene>
    <name evidence="6" type="primary">LOC107264279</name>
</gene>
<dbReference type="InterPro" id="IPR014753">
    <property type="entry name" value="Arrestin_N"/>
</dbReference>
<dbReference type="GO" id="GO:0005737">
    <property type="term" value="C:cytoplasm"/>
    <property type="evidence" value="ECO:0007669"/>
    <property type="project" value="TreeGrafter"/>
</dbReference>
<dbReference type="Pfam" id="PF02752">
    <property type="entry name" value="Arrestin_C"/>
    <property type="match status" value="1"/>
</dbReference>
<feature type="domain" description="Arrestin C-terminal-like" evidence="4">
    <location>
        <begin position="232"/>
        <end position="388"/>
    </location>
</feature>
<dbReference type="Pfam" id="PF00339">
    <property type="entry name" value="Arrestin_N"/>
    <property type="match status" value="1"/>
</dbReference>
<dbReference type="GO" id="GO:0001664">
    <property type="term" value="F:G protein-coupled receptor binding"/>
    <property type="evidence" value="ECO:0007669"/>
    <property type="project" value="TreeGrafter"/>
</dbReference>